<sequence length="180" mass="20130">MEKKKEKHFVLVHGGCHGAWCWYKVVTELRAAGHRVTTFDMAASGVHPKQVDQLRSISDYSQPLMEFMELLPPNDRVALVAHSFGGINVSVAMERYPDKINEAIFVTAIMIGHDLNFPTVTQQYVNGFDSGLDSQHRFGDGPDKPPTSVLFGPRYLESRLYNLSPPEDLALAISLVRPHP</sequence>
<dbReference type="EMBL" id="CM037158">
    <property type="protein sequence ID" value="KAH7851154.1"/>
    <property type="molecule type" value="Genomic_DNA"/>
</dbReference>
<gene>
    <name evidence="1" type="ORF">Vadar_007852</name>
</gene>
<dbReference type="Proteomes" id="UP000828048">
    <property type="component" value="Chromosome 8"/>
</dbReference>
<comment type="caution">
    <text evidence="1">The sequence shown here is derived from an EMBL/GenBank/DDBJ whole genome shotgun (WGS) entry which is preliminary data.</text>
</comment>
<evidence type="ECO:0000313" key="2">
    <source>
        <dbReference type="Proteomes" id="UP000828048"/>
    </source>
</evidence>
<evidence type="ECO:0000313" key="1">
    <source>
        <dbReference type="EMBL" id="KAH7851154.1"/>
    </source>
</evidence>
<organism evidence="1 2">
    <name type="scientific">Vaccinium darrowii</name>
    <dbReference type="NCBI Taxonomy" id="229202"/>
    <lineage>
        <taxon>Eukaryota</taxon>
        <taxon>Viridiplantae</taxon>
        <taxon>Streptophyta</taxon>
        <taxon>Embryophyta</taxon>
        <taxon>Tracheophyta</taxon>
        <taxon>Spermatophyta</taxon>
        <taxon>Magnoliopsida</taxon>
        <taxon>eudicotyledons</taxon>
        <taxon>Gunneridae</taxon>
        <taxon>Pentapetalae</taxon>
        <taxon>asterids</taxon>
        <taxon>Ericales</taxon>
        <taxon>Ericaceae</taxon>
        <taxon>Vaccinioideae</taxon>
        <taxon>Vaccinieae</taxon>
        <taxon>Vaccinium</taxon>
    </lineage>
</organism>
<protein>
    <submittedName>
        <fullName evidence="1">Uncharacterized protein</fullName>
    </submittedName>
</protein>
<keyword evidence="2" id="KW-1185">Reference proteome</keyword>
<reference evidence="1 2" key="1">
    <citation type="journal article" date="2021" name="Hortic Res">
        <title>High-quality reference genome and annotation aids understanding of berry development for evergreen blueberry (Vaccinium darrowii).</title>
        <authorList>
            <person name="Yu J."/>
            <person name="Hulse-Kemp A.M."/>
            <person name="Babiker E."/>
            <person name="Staton M."/>
        </authorList>
    </citation>
    <scope>NUCLEOTIDE SEQUENCE [LARGE SCALE GENOMIC DNA]</scope>
    <source>
        <strain evidence="2">cv. NJ 8807/NJ 8810</strain>
        <tissue evidence="1">Young leaf</tissue>
    </source>
</reference>
<proteinExistence type="predicted"/>
<name>A0ACB7YDP8_9ERIC</name>
<accession>A0ACB7YDP8</accession>